<keyword evidence="2" id="KW-0285">Flavoprotein</keyword>
<evidence type="ECO:0000256" key="4">
    <source>
        <dbReference type="ARBA" id="ARBA00022827"/>
    </source>
</evidence>
<evidence type="ECO:0000256" key="2">
    <source>
        <dbReference type="ARBA" id="ARBA00022630"/>
    </source>
</evidence>
<evidence type="ECO:0000256" key="5">
    <source>
        <dbReference type="ARBA" id="ARBA00022857"/>
    </source>
</evidence>
<evidence type="ECO:0000313" key="8">
    <source>
        <dbReference type="Proteomes" id="UP001148018"/>
    </source>
</evidence>
<dbReference type="Pfam" id="PF13450">
    <property type="entry name" value="NAD_binding_8"/>
    <property type="match status" value="1"/>
</dbReference>
<protein>
    <recommendedName>
        <fullName evidence="9">Amine oxidase domain-containing protein</fullName>
    </recommendedName>
</protein>
<dbReference type="EMBL" id="JANIIK010000040">
    <property type="protein sequence ID" value="KAJ3608030.1"/>
    <property type="molecule type" value="Genomic_DNA"/>
</dbReference>
<evidence type="ECO:0000313" key="7">
    <source>
        <dbReference type="EMBL" id="KAJ3608030.1"/>
    </source>
</evidence>
<comment type="similarity">
    <text evidence="1">Belongs to the carotenoid/retinoid oxidoreductase family. CrtISO subfamily.</text>
</comment>
<keyword evidence="3" id="KW-0732">Signal</keyword>
<dbReference type="SUPFAM" id="SSF51905">
    <property type="entry name" value="FAD/NAD(P)-binding domain"/>
    <property type="match status" value="1"/>
</dbReference>
<comment type="caution">
    <text evidence="7">The sequence shown here is derived from an EMBL/GenBank/DDBJ whole genome shotgun (WGS) entry which is preliminary data.</text>
</comment>
<keyword evidence="5" id="KW-0521">NADP</keyword>
<evidence type="ECO:0000256" key="6">
    <source>
        <dbReference type="ARBA" id="ARBA00023027"/>
    </source>
</evidence>
<dbReference type="PANTHER" id="PTHR46091:SF2">
    <property type="entry name" value="AMINE OXIDASE DOMAIN-CONTAINING PROTEIN"/>
    <property type="match status" value="1"/>
</dbReference>
<dbReference type="AlphaFoldDB" id="A0A9Q0EM68"/>
<accession>A0A9Q0EM68</accession>
<dbReference type="InterPro" id="IPR036188">
    <property type="entry name" value="FAD/NAD-bd_sf"/>
</dbReference>
<dbReference type="PANTHER" id="PTHR46091">
    <property type="entry name" value="BLR7054 PROTEIN"/>
    <property type="match status" value="1"/>
</dbReference>
<dbReference type="Proteomes" id="UP001148018">
    <property type="component" value="Unassembled WGS sequence"/>
</dbReference>
<evidence type="ECO:0008006" key="9">
    <source>
        <dbReference type="Google" id="ProtNLM"/>
    </source>
</evidence>
<keyword evidence="8" id="KW-1185">Reference proteome</keyword>
<name>A0A9Q0EM68_9TELE</name>
<gene>
    <name evidence="7" type="ORF">NHX12_025080</name>
</gene>
<keyword evidence="6" id="KW-0520">NAD</keyword>
<dbReference type="OrthoDB" id="38045at2759"/>
<evidence type="ECO:0000256" key="3">
    <source>
        <dbReference type="ARBA" id="ARBA00022729"/>
    </source>
</evidence>
<organism evidence="7 8">
    <name type="scientific">Muraenolepis orangiensis</name>
    <name type="common">Patagonian moray cod</name>
    <dbReference type="NCBI Taxonomy" id="630683"/>
    <lineage>
        <taxon>Eukaryota</taxon>
        <taxon>Metazoa</taxon>
        <taxon>Chordata</taxon>
        <taxon>Craniata</taxon>
        <taxon>Vertebrata</taxon>
        <taxon>Euteleostomi</taxon>
        <taxon>Actinopterygii</taxon>
        <taxon>Neopterygii</taxon>
        <taxon>Teleostei</taxon>
        <taxon>Neoteleostei</taxon>
        <taxon>Acanthomorphata</taxon>
        <taxon>Zeiogadaria</taxon>
        <taxon>Gadariae</taxon>
        <taxon>Gadiformes</taxon>
        <taxon>Muraenolepidoidei</taxon>
        <taxon>Muraenolepididae</taxon>
        <taxon>Muraenolepis</taxon>
    </lineage>
</organism>
<evidence type="ECO:0000256" key="1">
    <source>
        <dbReference type="ARBA" id="ARBA00005855"/>
    </source>
</evidence>
<dbReference type="InterPro" id="IPR052206">
    <property type="entry name" value="Retinol_saturase"/>
</dbReference>
<sequence length="560" mass="63675">MWLLVVLVGLGVWAAGTYWYLFGRRSPFSVECVRAPGPRELDQKKRDRVIKQGFSLDKVPKDLDVIVIGSGIGGLTVAATLAKAGRKVLVLEQHDQAGGCCHTYIEKGFEFDVGLHYIGQLHENSLLRIAFDQITEGQLEFQELDQHFDTIQIGLGEDKRQYTVFSGKTEMEAHLKKQFPHDTAAIQKFFKIMKVSARKTHYLASLKLIPQWASLFLLKTGLAQLMSPIFQLSGTCATDLVNTLTSNKDLHVIFSYLFYGVPPKDSSIVINALLIHHYKRGAYYPKGGAKPRGTCLVRAPVTQVLVNQRGEAYGVRVRKGQEDQEVYAPVVISNCGIFTTFQKLLPPQIQSKPDIQERLGMMKHGRGSLLVFSGFEGTHEELGLVSTNFWLFKNNDMDRSMEEFFALGKDEAPENIPMMFITMPSVKDPEAKIRHPGKSCMTILTMVKYEWFEEWSDTTVRKRGEQYHQYKMRFANKLFDWACTIFPRIRDKLVFQDVATPLTNMHYLGAQRGAMYSAEHNLERFQAEAVARNRCNTPVKNLYITAHRLHRPDLTGKKLQ</sequence>
<dbReference type="Gene3D" id="3.50.50.60">
    <property type="entry name" value="FAD/NAD(P)-binding domain"/>
    <property type="match status" value="1"/>
</dbReference>
<proteinExistence type="inferred from homology"/>
<keyword evidence="4" id="KW-0274">FAD</keyword>
<reference evidence="7" key="1">
    <citation type="submission" date="2022-07" db="EMBL/GenBank/DDBJ databases">
        <title>Chromosome-level genome of Muraenolepis orangiensis.</title>
        <authorList>
            <person name="Kim J."/>
        </authorList>
    </citation>
    <scope>NUCLEOTIDE SEQUENCE</scope>
    <source>
        <strain evidence="7">KU_S4_2022</strain>
        <tissue evidence="7">Muscle</tissue>
    </source>
</reference>